<reference evidence="2" key="1">
    <citation type="submission" date="2021-02" db="EMBL/GenBank/DDBJ databases">
        <authorList>
            <person name="Dougan E. K."/>
            <person name="Rhodes N."/>
            <person name="Thang M."/>
            <person name="Chan C."/>
        </authorList>
    </citation>
    <scope>NUCLEOTIDE SEQUENCE</scope>
</reference>
<evidence type="ECO:0000313" key="2">
    <source>
        <dbReference type="EMBL" id="CAE7202000.1"/>
    </source>
</evidence>
<proteinExistence type="predicted"/>
<keyword evidence="3" id="KW-1185">Reference proteome</keyword>
<accession>A0A812JBA7</accession>
<gene>
    <name evidence="2" type="ORF">SNAT2548_LOCUS6081</name>
</gene>
<evidence type="ECO:0000313" key="3">
    <source>
        <dbReference type="Proteomes" id="UP000604046"/>
    </source>
</evidence>
<sequence>MALVSEKLSAEPKKAQLAFEAPKAEETASETPAAQLTKHDEPAAEAAAEAPQAEPAAAAPAANAVHEKIAAEATPIPECLGTQVLIEGLDRHPVFNGLAAPSWESCPPDAAASTSRR</sequence>
<feature type="compositionally biased region" description="Low complexity" evidence="1">
    <location>
        <begin position="44"/>
        <end position="64"/>
    </location>
</feature>
<organism evidence="2 3">
    <name type="scientific">Symbiodinium natans</name>
    <dbReference type="NCBI Taxonomy" id="878477"/>
    <lineage>
        <taxon>Eukaryota</taxon>
        <taxon>Sar</taxon>
        <taxon>Alveolata</taxon>
        <taxon>Dinophyceae</taxon>
        <taxon>Suessiales</taxon>
        <taxon>Symbiodiniaceae</taxon>
        <taxon>Symbiodinium</taxon>
    </lineage>
</organism>
<dbReference type="EMBL" id="CAJNDS010000400">
    <property type="protein sequence ID" value="CAE7202000.1"/>
    <property type="molecule type" value="Genomic_DNA"/>
</dbReference>
<dbReference type="Proteomes" id="UP000604046">
    <property type="component" value="Unassembled WGS sequence"/>
</dbReference>
<feature type="region of interest" description="Disordered" evidence="1">
    <location>
        <begin position="98"/>
        <end position="117"/>
    </location>
</feature>
<comment type="caution">
    <text evidence="2">The sequence shown here is derived from an EMBL/GenBank/DDBJ whole genome shotgun (WGS) entry which is preliminary data.</text>
</comment>
<dbReference type="AlphaFoldDB" id="A0A812JBA7"/>
<feature type="region of interest" description="Disordered" evidence="1">
    <location>
        <begin position="1"/>
        <end position="65"/>
    </location>
</feature>
<evidence type="ECO:0000256" key="1">
    <source>
        <dbReference type="SAM" id="MobiDB-lite"/>
    </source>
</evidence>
<name>A0A812JBA7_9DINO</name>
<protein>
    <submittedName>
        <fullName evidence="2">Uncharacterized protein</fullName>
    </submittedName>
</protein>